<name>A0A7G9RCY6_9ACTN</name>
<dbReference type="Gene3D" id="1.20.144.10">
    <property type="entry name" value="Phosphatidic acid phosphatase type 2/haloperoxidase"/>
    <property type="match status" value="1"/>
</dbReference>
<accession>A0A7G9RCY6</accession>
<feature type="transmembrane region" description="Helical" evidence="2">
    <location>
        <begin position="63"/>
        <end position="84"/>
    </location>
</feature>
<dbReference type="InterPro" id="IPR000326">
    <property type="entry name" value="PAP2/HPO"/>
</dbReference>
<evidence type="ECO:0000313" key="4">
    <source>
        <dbReference type="EMBL" id="QNN53461.1"/>
    </source>
</evidence>
<dbReference type="KEGG" id="nmes:H9L09_03160"/>
<evidence type="ECO:0000313" key="5">
    <source>
        <dbReference type="Proteomes" id="UP000515947"/>
    </source>
</evidence>
<dbReference type="Proteomes" id="UP000515947">
    <property type="component" value="Chromosome"/>
</dbReference>
<dbReference type="AlphaFoldDB" id="A0A7G9RCY6"/>
<keyword evidence="2" id="KW-0472">Membrane</keyword>
<keyword evidence="2" id="KW-1133">Transmembrane helix</keyword>
<sequence>MDAAGAGGGRAGHRAAAPGVEGGLRAAVGEGAGGRPQEDPATSASGPGRRRGRAARRRADRGSVVPSGHAAIATTGVLLAAPFLPRSVNAATVTVAAVCAWVRVRQGAHFPIDAVGGVLLGATVAATLTAVLAEPISPRRGR</sequence>
<evidence type="ECO:0000256" key="1">
    <source>
        <dbReference type="SAM" id="MobiDB-lite"/>
    </source>
</evidence>
<keyword evidence="2" id="KW-0812">Transmembrane</keyword>
<dbReference type="SUPFAM" id="SSF48317">
    <property type="entry name" value="Acid phosphatase/Vanadium-dependent haloperoxidase"/>
    <property type="match status" value="1"/>
</dbReference>
<gene>
    <name evidence="4" type="ORF">H9L09_03160</name>
</gene>
<dbReference type="Pfam" id="PF01569">
    <property type="entry name" value="PAP2"/>
    <property type="match status" value="1"/>
</dbReference>
<proteinExistence type="predicted"/>
<reference evidence="4 5" key="1">
    <citation type="submission" date="2020-08" db="EMBL/GenBank/DDBJ databases">
        <title>Genome sequence of Nocardioides mesophilus KACC 16243T.</title>
        <authorList>
            <person name="Hyun D.-W."/>
            <person name="Bae J.-W."/>
        </authorList>
    </citation>
    <scope>NUCLEOTIDE SEQUENCE [LARGE SCALE GENOMIC DNA]</scope>
    <source>
        <strain evidence="4 5">KACC 16243</strain>
    </source>
</reference>
<evidence type="ECO:0000256" key="2">
    <source>
        <dbReference type="SAM" id="Phobius"/>
    </source>
</evidence>
<protein>
    <submittedName>
        <fullName evidence="4">Phosphatase PAP2 family protein</fullName>
    </submittedName>
</protein>
<dbReference type="EMBL" id="CP060713">
    <property type="protein sequence ID" value="QNN53461.1"/>
    <property type="molecule type" value="Genomic_DNA"/>
</dbReference>
<dbReference type="CDD" id="cd01610">
    <property type="entry name" value="PAP2_like"/>
    <property type="match status" value="1"/>
</dbReference>
<feature type="transmembrane region" description="Helical" evidence="2">
    <location>
        <begin position="114"/>
        <end position="133"/>
    </location>
</feature>
<feature type="compositionally biased region" description="Basic residues" evidence="1">
    <location>
        <begin position="48"/>
        <end position="59"/>
    </location>
</feature>
<dbReference type="InterPro" id="IPR036938">
    <property type="entry name" value="PAP2/HPO_sf"/>
</dbReference>
<feature type="domain" description="Phosphatidic acid phosphatase type 2/haloperoxidase" evidence="3">
    <location>
        <begin position="55"/>
        <end position="131"/>
    </location>
</feature>
<organism evidence="4 5">
    <name type="scientific">Nocardioides mesophilus</name>
    <dbReference type="NCBI Taxonomy" id="433659"/>
    <lineage>
        <taxon>Bacteria</taxon>
        <taxon>Bacillati</taxon>
        <taxon>Actinomycetota</taxon>
        <taxon>Actinomycetes</taxon>
        <taxon>Propionibacteriales</taxon>
        <taxon>Nocardioidaceae</taxon>
        <taxon>Nocardioides</taxon>
    </lineage>
</organism>
<evidence type="ECO:0000259" key="3">
    <source>
        <dbReference type="Pfam" id="PF01569"/>
    </source>
</evidence>
<keyword evidence="5" id="KW-1185">Reference proteome</keyword>
<feature type="compositionally biased region" description="Gly residues" evidence="1">
    <location>
        <begin position="1"/>
        <end position="10"/>
    </location>
</feature>
<feature type="region of interest" description="Disordered" evidence="1">
    <location>
        <begin position="1"/>
        <end position="66"/>
    </location>
</feature>